<dbReference type="AlphaFoldDB" id="A0A318JBM1"/>
<evidence type="ECO:0000256" key="2">
    <source>
        <dbReference type="ARBA" id="ARBA00022692"/>
    </source>
</evidence>
<dbReference type="PROSITE" id="PS51012">
    <property type="entry name" value="ABC_TM2"/>
    <property type="match status" value="1"/>
</dbReference>
<keyword evidence="2 5" id="KW-0812">Transmembrane</keyword>
<dbReference type="PANTHER" id="PTHR43229:SF2">
    <property type="entry name" value="NODULATION PROTEIN J"/>
    <property type="match status" value="1"/>
</dbReference>
<evidence type="ECO:0000313" key="8">
    <source>
        <dbReference type="Proteomes" id="UP000247755"/>
    </source>
</evidence>
<evidence type="ECO:0000256" key="4">
    <source>
        <dbReference type="ARBA" id="ARBA00023136"/>
    </source>
</evidence>
<comment type="similarity">
    <text evidence="5">Belongs to the ABC-2 integral membrane protein family.</text>
</comment>
<dbReference type="InterPro" id="IPR013525">
    <property type="entry name" value="ABC2_TM"/>
</dbReference>
<dbReference type="InterPro" id="IPR051784">
    <property type="entry name" value="Nod_factor_ABC_transporter"/>
</dbReference>
<dbReference type="GO" id="GO:0043190">
    <property type="term" value="C:ATP-binding cassette (ABC) transporter complex"/>
    <property type="evidence" value="ECO:0007669"/>
    <property type="project" value="InterPro"/>
</dbReference>
<evidence type="ECO:0000256" key="3">
    <source>
        <dbReference type="ARBA" id="ARBA00022989"/>
    </source>
</evidence>
<comment type="subcellular location">
    <subcellularLocation>
        <location evidence="5">Cell inner membrane</location>
        <topology evidence="5">Multi-pass membrane protein</topology>
    </subcellularLocation>
    <subcellularLocation>
        <location evidence="1">Membrane</location>
        <topology evidence="1">Multi-pass membrane protein</topology>
    </subcellularLocation>
</comment>
<accession>A0A318JBM1</accession>
<dbReference type="RefSeq" id="WP_072439045.1">
    <property type="nucleotide sequence ID" value="NZ_CADFDT010000002.1"/>
</dbReference>
<keyword evidence="4 5" id="KW-0472">Membrane</keyword>
<dbReference type="EMBL" id="QJJY01000001">
    <property type="protein sequence ID" value="PXX41208.1"/>
    <property type="molecule type" value="Genomic_DNA"/>
</dbReference>
<reference evidence="7 8" key="1">
    <citation type="submission" date="2018-05" db="EMBL/GenBank/DDBJ databases">
        <title>Comparative genomics of bacterial root endophytes of switchgrass collected from native prairies over two seasons.</title>
        <authorList>
            <person name="Tang Y."/>
        </authorList>
    </citation>
    <scope>NUCLEOTIDE SEQUENCE [LARGE SCALE GENOMIC DNA]</scope>
    <source>
        <strain evidence="7 8">NFIX32</strain>
    </source>
</reference>
<organism evidence="7 8">
    <name type="scientific">Burkholderia pyrrocinia</name>
    <name type="common">Pseudomonas pyrrocinia</name>
    <dbReference type="NCBI Taxonomy" id="60550"/>
    <lineage>
        <taxon>Bacteria</taxon>
        <taxon>Pseudomonadati</taxon>
        <taxon>Pseudomonadota</taxon>
        <taxon>Betaproteobacteria</taxon>
        <taxon>Burkholderiales</taxon>
        <taxon>Burkholderiaceae</taxon>
        <taxon>Burkholderia</taxon>
        <taxon>Burkholderia cepacia complex</taxon>
    </lineage>
</organism>
<dbReference type="Proteomes" id="UP000247755">
    <property type="component" value="Unassembled WGS sequence"/>
</dbReference>
<proteinExistence type="inferred from homology"/>
<dbReference type="GO" id="GO:0140359">
    <property type="term" value="F:ABC-type transporter activity"/>
    <property type="evidence" value="ECO:0007669"/>
    <property type="project" value="InterPro"/>
</dbReference>
<evidence type="ECO:0000256" key="1">
    <source>
        <dbReference type="ARBA" id="ARBA00004141"/>
    </source>
</evidence>
<feature type="transmembrane region" description="Helical" evidence="5">
    <location>
        <begin position="134"/>
        <end position="155"/>
    </location>
</feature>
<feature type="transmembrane region" description="Helical" evidence="5">
    <location>
        <begin position="167"/>
        <end position="186"/>
    </location>
</feature>
<dbReference type="PRINTS" id="PR00164">
    <property type="entry name" value="ABC2TRNSPORT"/>
</dbReference>
<protein>
    <recommendedName>
        <fullName evidence="5">Transport permease protein</fullName>
    </recommendedName>
</protein>
<evidence type="ECO:0000313" key="7">
    <source>
        <dbReference type="EMBL" id="PXX41208.1"/>
    </source>
</evidence>
<sequence>MNGIVGIIFLDIERLWINRNRVLMSLVQPLLYLFVLGSGLSASAGAHFGSGGYQKYIYPGIVILTLLFNSSSAAIGIVVDRQVGFLKALLVAPVSRNAIAFGKILSGALQAMVIAILLLLLAPFVGVTFTVASLVKFVLAMALSAVVFSALGVGFAARLSAITSFPVFTNTILLPMFFLSGAIYPLDNVPAWLRALAYVDPVAYGVDLLRGSLSGHYVFPVPLSLLVLVGFLLAFAYSAVRVFDGRGGDD</sequence>
<feature type="transmembrane region" description="Helical" evidence="5">
    <location>
        <begin position="100"/>
        <end position="122"/>
    </location>
</feature>
<feature type="transmembrane region" description="Helical" evidence="5">
    <location>
        <begin position="22"/>
        <end position="44"/>
    </location>
</feature>
<keyword evidence="3 5" id="KW-1133">Transmembrane helix</keyword>
<dbReference type="InterPro" id="IPR000412">
    <property type="entry name" value="ABC_2_transport"/>
</dbReference>
<gene>
    <name evidence="7" type="ORF">NA66_1001818</name>
</gene>
<keyword evidence="5" id="KW-0813">Transport</keyword>
<feature type="transmembrane region" description="Helical" evidence="5">
    <location>
        <begin position="217"/>
        <end position="237"/>
    </location>
</feature>
<evidence type="ECO:0000256" key="5">
    <source>
        <dbReference type="RuleBase" id="RU361157"/>
    </source>
</evidence>
<feature type="transmembrane region" description="Helical" evidence="5">
    <location>
        <begin position="56"/>
        <end position="79"/>
    </location>
</feature>
<name>A0A318JBM1_BURPY</name>
<dbReference type="PIRSF" id="PIRSF006648">
    <property type="entry name" value="DrrB"/>
    <property type="match status" value="1"/>
</dbReference>
<feature type="domain" description="ABC transmembrane type-2" evidence="6">
    <location>
        <begin position="20"/>
        <end position="246"/>
    </location>
</feature>
<keyword evidence="5" id="KW-1003">Cell membrane</keyword>
<dbReference type="PANTHER" id="PTHR43229">
    <property type="entry name" value="NODULATION PROTEIN J"/>
    <property type="match status" value="1"/>
</dbReference>
<comment type="caution">
    <text evidence="7">The sequence shown here is derived from an EMBL/GenBank/DDBJ whole genome shotgun (WGS) entry which is preliminary data.</text>
</comment>
<dbReference type="Pfam" id="PF01061">
    <property type="entry name" value="ABC2_membrane"/>
    <property type="match status" value="1"/>
</dbReference>
<evidence type="ECO:0000259" key="6">
    <source>
        <dbReference type="PROSITE" id="PS51012"/>
    </source>
</evidence>
<dbReference type="InterPro" id="IPR047817">
    <property type="entry name" value="ABC2_TM_bact-type"/>
</dbReference>